<dbReference type="PRINTS" id="PR00783">
    <property type="entry name" value="MINTRINSICP"/>
</dbReference>
<evidence type="ECO:0000256" key="6">
    <source>
        <dbReference type="RuleBase" id="RU000477"/>
    </source>
</evidence>
<dbReference type="AlphaFoldDB" id="A0A9P4H421"/>
<name>A0A9P4H421_9PLEO</name>
<feature type="compositionally biased region" description="Basic and acidic residues" evidence="7">
    <location>
        <begin position="1"/>
        <end position="14"/>
    </location>
</feature>
<feature type="transmembrane region" description="Helical" evidence="8">
    <location>
        <begin position="87"/>
        <end position="106"/>
    </location>
</feature>
<dbReference type="EMBL" id="ML978246">
    <property type="protein sequence ID" value="KAF2026286.1"/>
    <property type="molecule type" value="Genomic_DNA"/>
</dbReference>
<dbReference type="InterPro" id="IPR000425">
    <property type="entry name" value="MIP"/>
</dbReference>
<comment type="caution">
    <text evidence="9">The sequence shown here is derived from an EMBL/GenBank/DDBJ whole genome shotgun (WGS) entry which is preliminary data.</text>
</comment>
<evidence type="ECO:0000256" key="3">
    <source>
        <dbReference type="ARBA" id="ARBA00022692"/>
    </source>
</evidence>
<feature type="transmembrane region" description="Helical" evidence="8">
    <location>
        <begin position="170"/>
        <end position="191"/>
    </location>
</feature>
<keyword evidence="10" id="KW-1185">Reference proteome</keyword>
<keyword evidence="4 8" id="KW-1133">Transmembrane helix</keyword>
<dbReference type="Proteomes" id="UP000799777">
    <property type="component" value="Unassembled WGS sequence"/>
</dbReference>
<evidence type="ECO:0000313" key="10">
    <source>
        <dbReference type="Proteomes" id="UP000799777"/>
    </source>
</evidence>
<evidence type="ECO:0000256" key="5">
    <source>
        <dbReference type="ARBA" id="ARBA00023136"/>
    </source>
</evidence>
<comment type="similarity">
    <text evidence="2 6">Belongs to the MIP/aquaporin (TC 1.A.8) family.</text>
</comment>
<dbReference type="Pfam" id="PF00230">
    <property type="entry name" value="MIP"/>
    <property type="match status" value="1"/>
</dbReference>
<dbReference type="GO" id="GO:0015250">
    <property type="term" value="F:water channel activity"/>
    <property type="evidence" value="ECO:0007669"/>
    <property type="project" value="TreeGrafter"/>
</dbReference>
<dbReference type="PANTHER" id="PTHR19139:SF199">
    <property type="entry name" value="MIP17260P"/>
    <property type="match status" value="1"/>
</dbReference>
<dbReference type="InterPro" id="IPR034294">
    <property type="entry name" value="Aquaporin_transptr"/>
</dbReference>
<dbReference type="PANTHER" id="PTHR19139">
    <property type="entry name" value="AQUAPORIN TRANSPORTER"/>
    <property type="match status" value="1"/>
</dbReference>
<reference evidence="9" key="1">
    <citation type="journal article" date="2020" name="Stud. Mycol.">
        <title>101 Dothideomycetes genomes: a test case for predicting lifestyles and emergence of pathogens.</title>
        <authorList>
            <person name="Haridas S."/>
            <person name="Albert R."/>
            <person name="Binder M."/>
            <person name="Bloem J."/>
            <person name="Labutti K."/>
            <person name="Salamov A."/>
            <person name="Andreopoulos B."/>
            <person name="Baker S."/>
            <person name="Barry K."/>
            <person name="Bills G."/>
            <person name="Bluhm B."/>
            <person name="Cannon C."/>
            <person name="Castanera R."/>
            <person name="Culley D."/>
            <person name="Daum C."/>
            <person name="Ezra D."/>
            <person name="Gonzalez J."/>
            <person name="Henrissat B."/>
            <person name="Kuo A."/>
            <person name="Liang C."/>
            <person name="Lipzen A."/>
            <person name="Lutzoni F."/>
            <person name="Magnuson J."/>
            <person name="Mondo S."/>
            <person name="Nolan M."/>
            <person name="Ohm R."/>
            <person name="Pangilinan J."/>
            <person name="Park H.-J."/>
            <person name="Ramirez L."/>
            <person name="Alfaro M."/>
            <person name="Sun H."/>
            <person name="Tritt A."/>
            <person name="Yoshinaga Y."/>
            <person name="Zwiers L.-H."/>
            <person name="Turgeon B."/>
            <person name="Goodwin S."/>
            <person name="Spatafora J."/>
            <person name="Crous P."/>
            <person name="Grigoriev I."/>
        </authorList>
    </citation>
    <scope>NUCLEOTIDE SEQUENCE</scope>
    <source>
        <strain evidence="9">CBS 110217</strain>
    </source>
</reference>
<evidence type="ECO:0000256" key="4">
    <source>
        <dbReference type="ARBA" id="ARBA00022989"/>
    </source>
</evidence>
<feature type="transmembrane region" description="Helical" evidence="8">
    <location>
        <begin position="37"/>
        <end position="62"/>
    </location>
</feature>
<organism evidence="9 10">
    <name type="scientific">Setomelanomma holmii</name>
    <dbReference type="NCBI Taxonomy" id="210430"/>
    <lineage>
        <taxon>Eukaryota</taxon>
        <taxon>Fungi</taxon>
        <taxon>Dikarya</taxon>
        <taxon>Ascomycota</taxon>
        <taxon>Pezizomycotina</taxon>
        <taxon>Dothideomycetes</taxon>
        <taxon>Pleosporomycetidae</taxon>
        <taxon>Pleosporales</taxon>
        <taxon>Pleosporineae</taxon>
        <taxon>Phaeosphaeriaceae</taxon>
        <taxon>Setomelanomma</taxon>
    </lineage>
</organism>
<evidence type="ECO:0000313" key="9">
    <source>
        <dbReference type="EMBL" id="KAF2026286.1"/>
    </source>
</evidence>
<accession>A0A9P4H421</accession>
<dbReference type="Gene3D" id="1.20.1080.10">
    <property type="entry name" value="Glycerol uptake facilitator protein"/>
    <property type="match status" value="1"/>
</dbReference>
<keyword evidence="6" id="KW-0813">Transport</keyword>
<feature type="region of interest" description="Disordered" evidence="7">
    <location>
        <begin position="1"/>
        <end position="28"/>
    </location>
</feature>
<proteinExistence type="inferred from homology"/>
<feature type="transmembrane region" description="Helical" evidence="8">
    <location>
        <begin position="239"/>
        <end position="259"/>
    </location>
</feature>
<sequence length="267" mass="28588">MSEKADDRHSHEGLPTHTPRINPAPPRHRNQALRTEIAAFLGEFIGTFMFLSLAFTGTQIALNAAGVESLTSEDNKVSKNMPDVSKLLYIAFSFGVSLAINVAIFADVSGGKFNPAVTTALFITGKIHWHHTIQTIVAQLLAAMAASGFVSALLPGPFIVATTLDPSISIARGLFLEAFVTSMLILTILMLESGPAKPMYIGMSLFVAELCSVFFTGGSLNPARSFGPAVVAGFTSYHWIYWLGPLLGSGVASGAYWLINFVRHEGV</sequence>
<feature type="transmembrane region" description="Helical" evidence="8">
    <location>
        <begin position="198"/>
        <end position="219"/>
    </location>
</feature>
<dbReference type="InterPro" id="IPR023271">
    <property type="entry name" value="Aquaporin-like"/>
</dbReference>
<keyword evidence="5 8" id="KW-0472">Membrane</keyword>
<protein>
    <submittedName>
        <fullName evidence="9">Aquaporin-like protein</fullName>
    </submittedName>
</protein>
<dbReference type="SUPFAM" id="SSF81338">
    <property type="entry name" value="Aquaporin-like"/>
    <property type="match status" value="1"/>
</dbReference>
<evidence type="ECO:0000256" key="7">
    <source>
        <dbReference type="SAM" id="MobiDB-lite"/>
    </source>
</evidence>
<keyword evidence="3 6" id="KW-0812">Transmembrane</keyword>
<evidence type="ECO:0000256" key="8">
    <source>
        <dbReference type="SAM" id="Phobius"/>
    </source>
</evidence>
<gene>
    <name evidence="9" type="ORF">EK21DRAFT_74528</name>
</gene>
<dbReference type="GO" id="GO:0005886">
    <property type="term" value="C:plasma membrane"/>
    <property type="evidence" value="ECO:0007669"/>
    <property type="project" value="TreeGrafter"/>
</dbReference>
<evidence type="ECO:0000256" key="1">
    <source>
        <dbReference type="ARBA" id="ARBA00004141"/>
    </source>
</evidence>
<evidence type="ECO:0000256" key="2">
    <source>
        <dbReference type="ARBA" id="ARBA00006175"/>
    </source>
</evidence>
<feature type="transmembrane region" description="Helical" evidence="8">
    <location>
        <begin position="136"/>
        <end position="158"/>
    </location>
</feature>
<comment type="subcellular location">
    <subcellularLocation>
        <location evidence="1">Membrane</location>
        <topology evidence="1">Multi-pass membrane protein</topology>
    </subcellularLocation>
</comment>
<dbReference type="OrthoDB" id="3222at2759"/>